<dbReference type="AlphaFoldDB" id="B0VGN6"/>
<dbReference type="eggNOG" id="COG1943">
    <property type="taxonomic scope" value="Bacteria"/>
</dbReference>
<dbReference type="GO" id="GO:0006313">
    <property type="term" value="P:DNA transposition"/>
    <property type="evidence" value="ECO:0007669"/>
    <property type="project" value="InterPro"/>
</dbReference>
<dbReference type="GO" id="GO:0004803">
    <property type="term" value="F:transposase activity"/>
    <property type="evidence" value="ECO:0007669"/>
    <property type="project" value="InterPro"/>
</dbReference>
<feature type="domain" description="Transposase IS200-like" evidence="1">
    <location>
        <begin position="1"/>
        <end position="87"/>
    </location>
</feature>
<dbReference type="InterPro" id="IPR002686">
    <property type="entry name" value="Transposase_17"/>
</dbReference>
<dbReference type="PANTHER" id="PTHR33360:SF2">
    <property type="entry name" value="TRANSPOSASE FOR INSERTION SEQUENCE ELEMENT IS200"/>
    <property type="match status" value="1"/>
</dbReference>
<evidence type="ECO:0000313" key="3">
    <source>
        <dbReference type="Proteomes" id="UP000002019"/>
    </source>
</evidence>
<protein>
    <submittedName>
        <fullName evidence="2">Transposase</fullName>
    </submittedName>
</protein>
<dbReference type="PANTHER" id="PTHR33360">
    <property type="entry name" value="TRANSPOSASE FOR INSERTION SEQUENCE ELEMENT IS200"/>
    <property type="match status" value="1"/>
</dbReference>
<dbReference type="SMART" id="SM01321">
    <property type="entry name" value="Y1_Tnp"/>
    <property type="match status" value="1"/>
</dbReference>
<dbReference type="KEGG" id="caci:CLOAM0588"/>
<keyword evidence="3" id="KW-1185">Reference proteome</keyword>
<dbReference type="EMBL" id="CU466930">
    <property type="protein sequence ID" value="CAO80473.1"/>
    <property type="molecule type" value="Genomic_DNA"/>
</dbReference>
<gene>
    <name evidence="2" type="ordered locus">CLOAM0588</name>
</gene>
<dbReference type="Gene3D" id="3.30.70.1290">
    <property type="entry name" value="Transposase IS200-like"/>
    <property type="match status" value="1"/>
</dbReference>
<dbReference type="GO" id="GO:0003677">
    <property type="term" value="F:DNA binding"/>
    <property type="evidence" value="ECO:0007669"/>
    <property type="project" value="InterPro"/>
</dbReference>
<accession>B0VGN6</accession>
<dbReference type="HOGENOM" id="CLU_101320_1_0_0"/>
<sequence>MYAYLYGIIINLKGIPISIGGIEDHIHILCLAPKELSMVDFMVKLKANSSKWFREKTKLDFHWQDGYAAFSVSKSNIDDVKDYIEHQADHHHNITVEEEFNALLKKHWDPDKLREKQSV</sequence>
<reference evidence="2 3" key="1">
    <citation type="journal article" date="2008" name="J. Bacteriol.">
        <title>'Candidatus Cloacamonas acidaminovorans': genome sequence reconstruction provides a first glimpse of a new bacterial division.</title>
        <authorList>
            <person name="Pelletier E."/>
            <person name="Kreimeyer A."/>
            <person name="Bocs S."/>
            <person name="Rouy Z."/>
            <person name="Gyapay G."/>
            <person name="Chouari R."/>
            <person name="Riviere D."/>
            <person name="Ganesan A."/>
            <person name="Daegelen P."/>
            <person name="Sghir A."/>
            <person name="Cohen G.N."/>
            <person name="Medigue C."/>
            <person name="Weissenbach J."/>
            <person name="Le Paslier D."/>
        </authorList>
    </citation>
    <scope>NUCLEOTIDE SEQUENCE [LARGE SCALE GENOMIC DNA]</scope>
    <source>
        <strain evidence="3">Evry</strain>
    </source>
</reference>
<evidence type="ECO:0000259" key="1">
    <source>
        <dbReference type="SMART" id="SM01321"/>
    </source>
</evidence>
<dbReference type="InterPro" id="IPR036515">
    <property type="entry name" value="Transposase_17_sf"/>
</dbReference>
<dbReference type="RefSeq" id="WP_015424333.1">
    <property type="nucleotide sequence ID" value="NC_020449.1"/>
</dbReference>
<proteinExistence type="predicted"/>
<dbReference type="Proteomes" id="UP000002019">
    <property type="component" value="Chromosome"/>
</dbReference>
<organism evidence="2 3">
    <name type="scientific">Cloacimonas acidaminovorans (strain Evry)</name>
    <dbReference type="NCBI Taxonomy" id="459349"/>
    <lineage>
        <taxon>Bacteria</taxon>
        <taxon>Pseudomonadati</taxon>
        <taxon>Candidatus Cloacimonadota</taxon>
        <taxon>Candidatus Cloacimonadia</taxon>
        <taxon>Candidatus Cloacimonadales</taxon>
        <taxon>Candidatus Cloacimonadaceae</taxon>
        <taxon>Candidatus Cloacimonas</taxon>
    </lineage>
</organism>
<evidence type="ECO:0000313" key="2">
    <source>
        <dbReference type="EMBL" id="CAO80473.1"/>
    </source>
</evidence>
<dbReference type="SUPFAM" id="SSF143422">
    <property type="entry name" value="Transposase IS200-like"/>
    <property type="match status" value="1"/>
</dbReference>
<dbReference type="Pfam" id="PF01797">
    <property type="entry name" value="Y1_Tnp"/>
    <property type="match status" value="1"/>
</dbReference>
<name>B0VGN6_CLOAI</name>